<sequence>MLIQYPQHNIAANKRINTFFARWENFTFVFRVTQKPPHKLALYAGY</sequence>
<protein>
    <recommendedName>
        <fullName evidence="3">Transposase</fullName>
    </recommendedName>
</protein>
<reference evidence="2" key="1">
    <citation type="journal article" date="2014" name="Environ. Microbiol.">
        <title>Comparative genomics of the marine bacterial genus Glaciecola reveals the high degree of genomic diversity and genomic characteristic for cold adaptation.</title>
        <authorList>
            <person name="Qin Q.L."/>
            <person name="Xie B.B."/>
            <person name="Yu Y."/>
            <person name="Shu Y.L."/>
            <person name="Rong J.C."/>
            <person name="Zhang Y.J."/>
            <person name="Zhao D.L."/>
            <person name="Chen X.L."/>
            <person name="Zhang X.Y."/>
            <person name="Chen B."/>
            <person name="Zhou B.C."/>
            <person name="Zhang Y.Z."/>
        </authorList>
    </citation>
    <scope>NUCLEOTIDE SEQUENCE [LARGE SCALE GENOMIC DNA]</scope>
    <source>
        <strain evidence="2">ACAM 615</strain>
    </source>
</reference>
<gene>
    <name evidence="1" type="ORF">GPAL_3331</name>
</gene>
<evidence type="ECO:0008006" key="3">
    <source>
        <dbReference type="Google" id="ProtNLM"/>
    </source>
</evidence>
<dbReference type="Proteomes" id="UP000006251">
    <property type="component" value="Unassembled WGS sequence"/>
</dbReference>
<name>K6YBR1_9ALTE</name>
<organism evidence="1 2">
    <name type="scientific">Brumicola pallidula DSM 14239 = ACAM 615</name>
    <dbReference type="NCBI Taxonomy" id="1121922"/>
    <lineage>
        <taxon>Bacteria</taxon>
        <taxon>Pseudomonadati</taxon>
        <taxon>Pseudomonadota</taxon>
        <taxon>Gammaproteobacteria</taxon>
        <taxon>Alteromonadales</taxon>
        <taxon>Alteromonadaceae</taxon>
        <taxon>Brumicola</taxon>
    </lineage>
</organism>
<proteinExistence type="predicted"/>
<comment type="caution">
    <text evidence="1">The sequence shown here is derived from an EMBL/GenBank/DDBJ whole genome shotgun (WGS) entry which is preliminary data.</text>
</comment>
<accession>K6YBR1</accession>
<evidence type="ECO:0000313" key="2">
    <source>
        <dbReference type="Proteomes" id="UP000006251"/>
    </source>
</evidence>
<evidence type="ECO:0000313" key="1">
    <source>
        <dbReference type="EMBL" id="GAC30179.1"/>
    </source>
</evidence>
<dbReference type="AlphaFoldDB" id="K6YBR1"/>
<keyword evidence="2" id="KW-1185">Reference proteome</keyword>
<dbReference type="EMBL" id="BAEQ01000054">
    <property type="protein sequence ID" value="GAC30179.1"/>
    <property type="molecule type" value="Genomic_DNA"/>
</dbReference>